<evidence type="ECO:0000313" key="1">
    <source>
        <dbReference type="EMBL" id="AUY25532.1"/>
    </source>
</evidence>
<dbReference type="Pfam" id="PF07026">
    <property type="entry name" value="DUF1317"/>
    <property type="match status" value="1"/>
</dbReference>
<dbReference type="RefSeq" id="WP_084970714.1">
    <property type="nucleotide sequence ID" value="NZ_CP026378.1"/>
</dbReference>
<accession>A0ABM6S1E6</accession>
<dbReference type="InterPro" id="IPR009750">
    <property type="entry name" value="DUF1317"/>
</dbReference>
<organism evidence="1 2">
    <name type="scientific">Mixta calida</name>
    <dbReference type="NCBI Taxonomy" id="665913"/>
    <lineage>
        <taxon>Bacteria</taxon>
        <taxon>Pseudomonadati</taxon>
        <taxon>Pseudomonadota</taxon>
        <taxon>Gammaproteobacteria</taxon>
        <taxon>Enterobacterales</taxon>
        <taxon>Erwiniaceae</taxon>
        <taxon>Mixta</taxon>
    </lineage>
</organism>
<keyword evidence="2" id="KW-1185">Reference proteome</keyword>
<sequence length="56" mass="6517">MEMKQPTDAIRVGRIALPYSRKERGWVTPTGKVIRNPLRAQRAAELINDRLPPEYR</sequence>
<proteinExistence type="predicted"/>
<dbReference type="Proteomes" id="UP000237673">
    <property type="component" value="Chromosome"/>
</dbReference>
<dbReference type="EMBL" id="CP026378">
    <property type="protein sequence ID" value="AUY25532.1"/>
    <property type="molecule type" value="Genomic_DNA"/>
</dbReference>
<protein>
    <submittedName>
        <fullName evidence="1">DUF1317 domain-containing protein</fullName>
    </submittedName>
</protein>
<reference evidence="1 2" key="1">
    <citation type="submission" date="2018-01" db="EMBL/GenBank/DDBJ databases">
        <title>Complete and assembled Genome of Pantoea calida DSM22759T.</title>
        <authorList>
            <person name="Stevens M.J.A."/>
            <person name="Zurfluh K."/>
            <person name="Stephan R."/>
        </authorList>
    </citation>
    <scope>NUCLEOTIDE SEQUENCE [LARGE SCALE GENOMIC DNA]</scope>
    <source>
        <strain evidence="1 2">DSM 22759</strain>
    </source>
</reference>
<gene>
    <name evidence="1" type="ORF">C2E16_11845</name>
</gene>
<evidence type="ECO:0000313" key="2">
    <source>
        <dbReference type="Proteomes" id="UP000237673"/>
    </source>
</evidence>
<name>A0ABM6S1E6_9GAMM</name>